<organism evidence="2 4">
    <name type="scientific">Bacillus glycinifermentans</name>
    <dbReference type="NCBI Taxonomy" id="1664069"/>
    <lineage>
        <taxon>Bacteria</taxon>
        <taxon>Bacillati</taxon>
        <taxon>Bacillota</taxon>
        <taxon>Bacilli</taxon>
        <taxon>Bacillales</taxon>
        <taxon>Bacillaceae</taxon>
        <taxon>Bacillus</taxon>
    </lineage>
</organism>
<keyword evidence="1" id="KW-1133">Transmembrane helix</keyword>
<keyword evidence="1" id="KW-0472">Membrane</keyword>
<dbReference type="RefSeq" id="WP_053075445.1">
    <property type="nucleotide sequence ID" value="NZ_JARRTL010000004.1"/>
</dbReference>
<evidence type="ECO:0000313" key="5">
    <source>
        <dbReference type="Proteomes" id="UP001341297"/>
    </source>
</evidence>
<name>A0A0T6BM43_9BACI</name>
<reference evidence="3 5" key="3">
    <citation type="submission" date="2023-03" db="EMBL/GenBank/DDBJ databases">
        <title>Agriculturally important microbes genome sequencing.</title>
        <authorList>
            <person name="Dunlap C."/>
        </authorList>
    </citation>
    <scope>NUCLEOTIDE SEQUENCE [LARGE SCALE GENOMIC DNA]</scope>
    <source>
        <strain evidence="3 5">CBP-3203</strain>
    </source>
</reference>
<dbReference type="EMBL" id="LECW02000030">
    <property type="protein sequence ID" value="KRT92707.1"/>
    <property type="molecule type" value="Genomic_DNA"/>
</dbReference>
<dbReference type="OrthoDB" id="9973799at2"/>
<evidence type="ECO:0000313" key="3">
    <source>
        <dbReference type="EMBL" id="MEC0483421.1"/>
    </source>
</evidence>
<evidence type="ECO:0000256" key="1">
    <source>
        <dbReference type="SAM" id="Phobius"/>
    </source>
</evidence>
<protein>
    <submittedName>
        <fullName evidence="2">Uncharacterized protein</fullName>
    </submittedName>
</protein>
<dbReference type="Proteomes" id="UP000036168">
    <property type="component" value="Unassembled WGS sequence"/>
</dbReference>
<dbReference type="EMBL" id="JARRTL010000004">
    <property type="protein sequence ID" value="MEC0483421.1"/>
    <property type="molecule type" value="Genomic_DNA"/>
</dbReference>
<keyword evidence="5" id="KW-1185">Reference proteome</keyword>
<dbReference type="AlphaFoldDB" id="A0A0T6BM43"/>
<feature type="transmembrane region" description="Helical" evidence="1">
    <location>
        <begin position="5"/>
        <end position="25"/>
    </location>
</feature>
<gene>
    <name evidence="2" type="ORF">AB447_222265</name>
    <name evidence="3" type="ORF">P8828_00915</name>
</gene>
<evidence type="ECO:0000313" key="2">
    <source>
        <dbReference type="EMBL" id="KRT92707.1"/>
    </source>
</evidence>
<reference evidence="2" key="2">
    <citation type="submission" date="2015-10" db="EMBL/GenBank/DDBJ databases">
        <authorList>
            <person name="Gilbert D.G."/>
        </authorList>
    </citation>
    <scope>NUCLEOTIDE SEQUENCE</scope>
    <source>
        <strain evidence="2">GO-13</strain>
    </source>
</reference>
<keyword evidence="1" id="KW-0812">Transmembrane</keyword>
<sequence length="159" mass="18766">MKRKLILTSSILIITIATFIIYKHYNQTNSEETYNQDKIIQPNPVVDLNSNEPKDETDEYDVYAYRLDTREISERNGAKEYVYGGDALDRSEAEVYGYKTTPIKNEEEQSFKFWRFDVDFVPEEGDIILVKYPRGNHKEYTDIQVIYDPIGDQSRDIDW</sequence>
<dbReference type="Proteomes" id="UP001341297">
    <property type="component" value="Unassembled WGS sequence"/>
</dbReference>
<comment type="caution">
    <text evidence="2">The sequence shown here is derived from an EMBL/GenBank/DDBJ whole genome shotgun (WGS) entry which is preliminary data.</text>
</comment>
<proteinExistence type="predicted"/>
<evidence type="ECO:0000313" key="4">
    <source>
        <dbReference type="Proteomes" id="UP000036168"/>
    </source>
</evidence>
<accession>A0A0T6BM43</accession>
<reference evidence="2 4" key="1">
    <citation type="journal article" date="2015" name="Int. J. Syst. Evol. Microbiol.">
        <title>Bacillus glycinifermentans sp. nov., isolated from fermented soybean paste.</title>
        <authorList>
            <person name="Kim S.J."/>
            <person name="Dunlap C.A."/>
            <person name="Kwon S.W."/>
            <person name="Rooney A.P."/>
        </authorList>
    </citation>
    <scope>NUCLEOTIDE SEQUENCE [LARGE SCALE GENOMIC DNA]</scope>
    <source>
        <strain evidence="2 4">GO-13</strain>
    </source>
</reference>